<dbReference type="SMART" id="SM00824">
    <property type="entry name" value="PKS_TE"/>
    <property type="match status" value="1"/>
</dbReference>
<dbReference type="InterPro" id="IPR029058">
    <property type="entry name" value="AB_hydrolase_fold"/>
</dbReference>
<dbReference type="InterPro" id="IPR001031">
    <property type="entry name" value="Thioesterase"/>
</dbReference>
<dbReference type="Gene3D" id="3.40.50.150">
    <property type="entry name" value="Vaccinia Virus protein VP39"/>
    <property type="match status" value="1"/>
</dbReference>
<dbReference type="PANTHER" id="PTHR45527:SF1">
    <property type="entry name" value="FATTY ACID SYNTHASE"/>
    <property type="match status" value="1"/>
</dbReference>
<gene>
    <name evidence="5" type="ORF">KL86APRO_10329</name>
</gene>
<sequence>MKIADIPLALPPRPPLRPAAETNAAPSRSIEDLFREIVADHAETIALVGGGQTLSFAQLEHLSRGIADFILARRYDSPPVVGVLCRRSALYLAAALGIWRAGGVYLPIECDMPTARQEIMLRPAALIVTDSENSNAAEYLLYRNPAARHVLCLDAARCDDAIKLDGALSSIAHWEQIAESGSDRGWRNDVDGTPLSADTLEAMAQAVVEALDLGADSGKTLLDIGSGSGTLARTLSRTAGVYAAFELARNEIDRLAEFSADAPVRALPLEAIDLEFLEQGEFDAIVLNGVVENFPGYTYLRRVLDAAVARLAEGGAVYLGAVRDLDARDRLRERVVEHARRSGDQSALLHLDATTEMFVPRRVFTDWAAHSPVAVELSFRPTLPGSPAFADSRFDVIIRKGGRTAIAADPCRFGTDEIARARDRAPASLPPIAPEQLAYIVYTSGSTGLPKGVMEEHRHLLHILAALKNFSDGCARVALVAPLSFDASIQQIAVSLFRGKTLHILSDEQRKRPEAFRDYVTRERIDLTDMTPAFFNLLVDHLHETRSPLPIQRILLAGEVLRPDMVRKFYAVPGHEQVVLFNVYGPTECTVDSSAFRIDYANHQAFSAYPIGAPLNGVTITVHDRNGQQLPDSVTGELWISGAGVSRGYLNGENPESFVRINGVRAYRSGDQGFAQNGLIHYRGRTDQQVKIRGNRVEIAEVEKAVAAFPGVRQVAVVAGQFRTGEDKSLAAYVVGDIGIDALAAHLARQLPSYCVPDYFVPMVELPLSANRKVDKKALPSPLGGRAAAASGGRPPESALEQALAALWTRLLGVTVADATASFFTLGGHSILAIRLVALIEKEIGVHLSLPDLFQNPSIADLAEILGGKTVKRDGPVIKLSHHEGGSSIFLFHPVGGSVFCYSDLARLLGEHCTVYAVESAGFSTERNAVSSEHQRVETLADDYLAEIVKVARGDVIFAGWSFGGLLAYEAALRYQALGHAPNPVLILDTVADNRTARQMAAKDDVDLLTTLLKATFALDKDVLRALPREERMDYLVRCGEASGVLPTGFNAVQMGNLVQTYRRNTVAAARYEKRERSSNKILFVRATDFTNNPSIVADDLWQGWGRFVDPANICLKWTEGTHETILSPGLVGQVANHILDYLRQEGLL</sequence>
<dbReference type="InterPro" id="IPR036736">
    <property type="entry name" value="ACP-like_sf"/>
</dbReference>
<dbReference type="FunFam" id="1.10.1200.10:FF:000005">
    <property type="entry name" value="Nonribosomal peptide synthetase 1"/>
    <property type="match status" value="1"/>
</dbReference>
<dbReference type="Pfam" id="PF00550">
    <property type="entry name" value="PP-binding"/>
    <property type="match status" value="1"/>
</dbReference>
<dbReference type="Gene3D" id="3.40.50.1820">
    <property type="entry name" value="alpha/beta hydrolase"/>
    <property type="match status" value="1"/>
</dbReference>
<dbReference type="InterPro" id="IPR045851">
    <property type="entry name" value="AMP-bd_C_sf"/>
</dbReference>
<comment type="cofactor">
    <cofactor evidence="1">
        <name>pantetheine 4'-phosphate</name>
        <dbReference type="ChEBI" id="CHEBI:47942"/>
    </cofactor>
</comment>
<dbReference type="GO" id="GO:0005737">
    <property type="term" value="C:cytoplasm"/>
    <property type="evidence" value="ECO:0007669"/>
    <property type="project" value="TreeGrafter"/>
</dbReference>
<dbReference type="SMART" id="SM00823">
    <property type="entry name" value="PKS_PP"/>
    <property type="match status" value="1"/>
</dbReference>
<accession>A0A212J0Y7</accession>
<dbReference type="InterPro" id="IPR029063">
    <property type="entry name" value="SAM-dependent_MTases_sf"/>
</dbReference>
<keyword evidence="5" id="KW-0808">Transferase</keyword>
<evidence type="ECO:0000256" key="3">
    <source>
        <dbReference type="ARBA" id="ARBA00022553"/>
    </source>
</evidence>
<dbReference type="EMBL" id="FLUO01000001">
    <property type="protein sequence ID" value="SBV93004.1"/>
    <property type="molecule type" value="Genomic_DNA"/>
</dbReference>
<dbReference type="InterPro" id="IPR020802">
    <property type="entry name" value="TesA-like"/>
</dbReference>
<dbReference type="PROSITE" id="PS00012">
    <property type="entry name" value="PHOSPHOPANTETHEINE"/>
    <property type="match status" value="1"/>
</dbReference>
<dbReference type="Gene3D" id="3.40.50.980">
    <property type="match status" value="2"/>
</dbReference>
<keyword evidence="2" id="KW-0596">Phosphopantetheine</keyword>
<dbReference type="InterPro" id="IPR006162">
    <property type="entry name" value="Ppantetheine_attach_site"/>
</dbReference>
<dbReference type="GO" id="GO:0043041">
    <property type="term" value="P:amino acid activation for nonribosomal peptide biosynthetic process"/>
    <property type="evidence" value="ECO:0007669"/>
    <property type="project" value="TreeGrafter"/>
</dbReference>
<dbReference type="Gene3D" id="3.30.300.30">
    <property type="match status" value="1"/>
</dbReference>
<dbReference type="SUPFAM" id="SSF53474">
    <property type="entry name" value="alpha/beta-Hydrolases"/>
    <property type="match status" value="1"/>
</dbReference>
<dbReference type="Pfam" id="PF00501">
    <property type="entry name" value="AMP-binding"/>
    <property type="match status" value="2"/>
</dbReference>
<dbReference type="Gene3D" id="1.10.1200.10">
    <property type="entry name" value="ACP-like"/>
    <property type="match status" value="1"/>
</dbReference>
<dbReference type="InterPro" id="IPR020845">
    <property type="entry name" value="AMP-binding_CS"/>
</dbReference>
<dbReference type="SUPFAM" id="SSF47336">
    <property type="entry name" value="ACP-like"/>
    <property type="match status" value="1"/>
</dbReference>
<protein>
    <submittedName>
        <fullName evidence="5">Methyltransferase domain protein</fullName>
    </submittedName>
</protein>
<evidence type="ECO:0000313" key="5">
    <source>
        <dbReference type="EMBL" id="SBV93004.1"/>
    </source>
</evidence>
<name>A0A212J0Y7_9PROT</name>
<keyword evidence="3" id="KW-0597">Phosphoprotein</keyword>
<dbReference type="GO" id="GO:0008168">
    <property type="term" value="F:methyltransferase activity"/>
    <property type="evidence" value="ECO:0007669"/>
    <property type="project" value="UniProtKB-KW"/>
</dbReference>
<dbReference type="Pfam" id="PF13489">
    <property type="entry name" value="Methyltransf_23"/>
    <property type="match status" value="1"/>
</dbReference>
<dbReference type="Gene3D" id="3.40.50.12780">
    <property type="entry name" value="N-terminal domain of ligase-like"/>
    <property type="match status" value="1"/>
</dbReference>
<evidence type="ECO:0000256" key="1">
    <source>
        <dbReference type="ARBA" id="ARBA00001957"/>
    </source>
</evidence>
<evidence type="ECO:0000259" key="4">
    <source>
        <dbReference type="PROSITE" id="PS50075"/>
    </source>
</evidence>
<feature type="domain" description="Carrier" evidence="4">
    <location>
        <begin position="795"/>
        <end position="870"/>
    </location>
</feature>
<dbReference type="PANTHER" id="PTHR45527">
    <property type="entry name" value="NONRIBOSOMAL PEPTIDE SYNTHETASE"/>
    <property type="match status" value="1"/>
</dbReference>
<evidence type="ECO:0000256" key="2">
    <source>
        <dbReference type="ARBA" id="ARBA00022450"/>
    </source>
</evidence>
<dbReference type="GO" id="GO:0032259">
    <property type="term" value="P:methylation"/>
    <property type="evidence" value="ECO:0007669"/>
    <property type="project" value="UniProtKB-KW"/>
</dbReference>
<dbReference type="PROSITE" id="PS00455">
    <property type="entry name" value="AMP_BINDING"/>
    <property type="match status" value="1"/>
</dbReference>
<dbReference type="InterPro" id="IPR025110">
    <property type="entry name" value="AMP-bd_C"/>
</dbReference>
<dbReference type="Pfam" id="PF13193">
    <property type="entry name" value="AMP-binding_C"/>
    <property type="match status" value="1"/>
</dbReference>
<dbReference type="SUPFAM" id="SSF53335">
    <property type="entry name" value="S-adenosyl-L-methionine-dependent methyltransferases"/>
    <property type="match status" value="1"/>
</dbReference>
<organism evidence="5">
    <name type="scientific">uncultured Alphaproteobacteria bacterium</name>
    <dbReference type="NCBI Taxonomy" id="91750"/>
    <lineage>
        <taxon>Bacteria</taxon>
        <taxon>Pseudomonadati</taxon>
        <taxon>Pseudomonadota</taxon>
        <taxon>Alphaproteobacteria</taxon>
        <taxon>environmental samples</taxon>
    </lineage>
</organism>
<dbReference type="InterPro" id="IPR020806">
    <property type="entry name" value="PKS_PP-bd"/>
</dbReference>
<dbReference type="GO" id="GO:0044550">
    <property type="term" value="P:secondary metabolite biosynthetic process"/>
    <property type="evidence" value="ECO:0007669"/>
    <property type="project" value="TreeGrafter"/>
</dbReference>
<proteinExistence type="predicted"/>
<reference evidence="5" key="1">
    <citation type="submission" date="2016-04" db="EMBL/GenBank/DDBJ databases">
        <authorList>
            <person name="Evans L.H."/>
            <person name="Alamgir A."/>
            <person name="Owens N."/>
            <person name="Weber N.D."/>
            <person name="Virtaneva K."/>
            <person name="Barbian K."/>
            <person name="Babar A."/>
            <person name="Rosenke K."/>
        </authorList>
    </citation>
    <scope>NUCLEOTIDE SEQUENCE</scope>
    <source>
        <strain evidence="5">86</strain>
    </source>
</reference>
<keyword evidence="5" id="KW-0489">Methyltransferase</keyword>
<dbReference type="GO" id="GO:0031177">
    <property type="term" value="F:phosphopantetheine binding"/>
    <property type="evidence" value="ECO:0007669"/>
    <property type="project" value="InterPro"/>
</dbReference>
<dbReference type="Pfam" id="PF00975">
    <property type="entry name" value="Thioesterase"/>
    <property type="match status" value="1"/>
</dbReference>
<dbReference type="InterPro" id="IPR000873">
    <property type="entry name" value="AMP-dep_synth/lig_dom"/>
</dbReference>
<dbReference type="InterPro" id="IPR009081">
    <property type="entry name" value="PP-bd_ACP"/>
</dbReference>
<dbReference type="InterPro" id="IPR042099">
    <property type="entry name" value="ANL_N_sf"/>
</dbReference>
<dbReference type="PROSITE" id="PS50075">
    <property type="entry name" value="CARRIER"/>
    <property type="match status" value="1"/>
</dbReference>
<dbReference type="SUPFAM" id="SSF56801">
    <property type="entry name" value="Acetyl-CoA synthetase-like"/>
    <property type="match status" value="1"/>
</dbReference>
<dbReference type="CDD" id="cd02440">
    <property type="entry name" value="AdoMet_MTases"/>
    <property type="match status" value="1"/>
</dbReference>
<dbReference type="AlphaFoldDB" id="A0A212J0Y7"/>